<organism evidence="1 2">
    <name type="scientific">Ruminiclostridium papyrosolvens DSM 2782</name>
    <dbReference type="NCBI Taxonomy" id="588581"/>
    <lineage>
        <taxon>Bacteria</taxon>
        <taxon>Bacillati</taxon>
        <taxon>Bacillota</taxon>
        <taxon>Clostridia</taxon>
        <taxon>Eubacteriales</taxon>
        <taxon>Oscillospiraceae</taxon>
        <taxon>Ruminiclostridium</taxon>
    </lineage>
</organism>
<dbReference type="STRING" id="588581.Cpap_1458"/>
<sequence length="47" mass="5496">MDYKSVIEEQIRTLQKLQDNATKNECFEISCKLAETISKLCFQARDI</sequence>
<reference evidence="1" key="1">
    <citation type="submission" date="2009-07" db="EMBL/GenBank/DDBJ databases">
        <authorList>
            <consortium name="US DOE Joint Genome Institute (JGI-PGF)"/>
            <person name="Lucas S."/>
            <person name="Copeland A."/>
            <person name="Lapidus A."/>
            <person name="Glavina del Rio T."/>
            <person name="Tice H."/>
            <person name="Bruce D."/>
            <person name="Goodwin L."/>
            <person name="Pitluck S."/>
            <person name="Larimer F."/>
            <person name="Land M.L."/>
            <person name="Mouttaki H."/>
            <person name="He Z."/>
            <person name="Zhou J."/>
            <person name="Hemme C.L."/>
        </authorList>
    </citation>
    <scope>NUCLEOTIDE SEQUENCE [LARGE SCALE GENOMIC DNA]</scope>
    <source>
        <strain evidence="1">DSM 2782</strain>
    </source>
</reference>
<accession>F1TEA0</accession>
<reference evidence="1" key="2">
    <citation type="submission" date="2011-01" db="EMBL/GenBank/DDBJ databases">
        <title>The Non-contiguous Finished genome of Clostridium papyrosolvens.</title>
        <authorList>
            <person name="Lucas S."/>
            <person name="Copeland A."/>
            <person name="Lapidus A."/>
            <person name="Cheng J.-F."/>
            <person name="Goodwin L."/>
            <person name="Pitluck S."/>
            <person name="Misra M."/>
            <person name="Chertkov O."/>
            <person name="Detter J.C."/>
            <person name="Han C."/>
            <person name="Tapia R."/>
            <person name="Land M."/>
            <person name="Hauser L."/>
            <person name="Kyrpides N."/>
            <person name="Ivanova N."/>
            <person name="Pagani I."/>
            <person name="Mouttaki H."/>
            <person name="He Z."/>
            <person name="Zhou J."/>
            <person name="Hemme C.L."/>
            <person name="Woyke T."/>
        </authorList>
    </citation>
    <scope>NUCLEOTIDE SEQUENCE [LARGE SCALE GENOMIC DNA]</scope>
    <source>
        <strain evidence="1">DSM 2782</strain>
    </source>
</reference>
<evidence type="ECO:0000313" key="1">
    <source>
        <dbReference type="EMBL" id="EGD47066.1"/>
    </source>
</evidence>
<dbReference type="Proteomes" id="UP000003860">
    <property type="component" value="Unassembled WGS sequence"/>
</dbReference>
<dbReference type="EMBL" id="ACXX02000009">
    <property type="protein sequence ID" value="EGD47066.1"/>
    <property type="molecule type" value="Genomic_DNA"/>
</dbReference>
<name>F1TEA0_9FIRM</name>
<evidence type="ECO:0000313" key="2">
    <source>
        <dbReference type="Proteomes" id="UP000003860"/>
    </source>
</evidence>
<proteinExistence type="predicted"/>
<keyword evidence="2" id="KW-1185">Reference proteome</keyword>
<protein>
    <submittedName>
        <fullName evidence="1">Uncharacterized protein</fullName>
    </submittedName>
</protein>
<comment type="caution">
    <text evidence="1">The sequence shown here is derived from an EMBL/GenBank/DDBJ whole genome shotgun (WGS) entry which is preliminary data.</text>
</comment>
<gene>
    <name evidence="1" type="ORF">Cpap_1458</name>
</gene>
<dbReference type="RefSeq" id="WP_004620049.1">
    <property type="nucleotide sequence ID" value="NZ_ACXX02000009.1"/>
</dbReference>
<dbReference type="AlphaFoldDB" id="F1TEA0"/>